<evidence type="ECO:0000313" key="2">
    <source>
        <dbReference type="EMBL" id="MBI3127424.1"/>
    </source>
</evidence>
<proteinExistence type="predicted"/>
<dbReference type="Pfam" id="PF00501">
    <property type="entry name" value="AMP-binding"/>
    <property type="match status" value="1"/>
</dbReference>
<dbReference type="EMBL" id="JACPUR010000017">
    <property type="protein sequence ID" value="MBI3127424.1"/>
    <property type="molecule type" value="Genomic_DNA"/>
</dbReference>
<feature type="domain" description="AMP-dependent synthetase/ligase" evidence="1">
    <location>
        <begin position="77"/>
        <end position="302"/>
    </location>
</feature>
<dbReference type="InterPro" id="IPR045851">
    <property type="entry name" value="AMP-bd_C_sf"/>
</dbReference>
<reference evidence="2" key="1">
    <citation type="submission" date="2020-07" db="EMBL/GenBank/DDBJ databases">
        <title>Huge and variable diversity of episymbiotic CPR bacteria and DPANN archaea in groundwater ecosystems.</title>
        <authorList>
            <person name="He C.Y."/>
            <person name="Keren R."/>
            <person name="Whittaker M."/>
            <person name="Farag I.F."/>
            <person name="Doudna J."/>
            <person name="Cate J.H.D."/>
            <person name="Banfield J.F."/>
        </authorList>
    </citation>
    <scope>NUCLEOTIDE SEQUENCE</scope>
    <source>
        <strain evidence="2">NC_groundwater_763_Ag_S-0.2um_68_21</strain>
    </source>
</reference>
<dbReference type="GO" id="GO:0016874">
    <property type="term" value="F:ligase activity"/>
    <property type="evidence" value="ECO:0007669"/>
    <property type="project" value="UniProtKB-KW"/>
</dbReference>
<gene>
    <name evidence="2" type="ORF">HYZ11_07455</name>
</gene>
<dbReference type="Gene3D" id="3.30.300.30">
    <property type="match status" value="1"/>
</dbReference>
<dbReference type="Proteomes" id="UP000782312">
    <property type="component" value="Unassembled WGS sequence"/>
</dbReference>
<keyword evidence="2" id="KW-0436">Ligase</keyword>
<name>A0A932HXB3_UNCTE</name>
<accession>A0A932HXB3</accession>
<protein>
    <submittedName>
        <fullName evidence="2">Phenylacetate--CoA ligase family protein</fullName>
    </submittedName>
</protein>
<comment type="caution">
    <text evidence="2">The sequence shown here is derived from an EMBL/GenBank/DDBJ whole genome shotgun (WGS) entry which is preliminary data.</text>
</comment>
<dbReference type="InterPro" id="IPR042099">
    <property type="entry name" value="ANL_N_sf"/>
</dbReference>
<dbReference type="SUPFAM" id="SSF56801">
    <property type="entry name" value="Acetyl-CoA synthetase-like"/>
    <property type="match status" value="1"/>
</dbReference>
<dbReference type="PANTHER" id="PTHR43845">
    <property type="entry name" value="BLR5969 PROTEIN"/>
    <property type="match status" value="1"/>
</dbReference>
<dbReference type="InterPro" id="IPR000873">
    <property type="entry name" value="AMP-dep_synth/lig_dom"/>
</dbReference>
<sequence>MQIQSAEELQRAREDRLRRTASLCARAHPFYRRRFAEAGIPPDGIRTLDDLARLPLTHKSDYMAAPGDFMLDPAAAPELSLEERTLWNVAYTTGTTSGRPSPFYNTTHDQYHIMLQARACSETEGVRRGDIFANLYPLSPMPLGAFLCCVRTAEIMGLPIVSTLTGTPHPEYPVRRGLDEAVDVIGAARATILWGIPSFVRRVLQRAREKEVPLPGARMVVAAGEAVSPSLREEYMDHLRHFGAGDPQVRSRYSATEMQGGLVQCRNEAAPHNVVPELYYLEVVDPETGKQVPEGEEGCLAVTHLHRRGTVFLRYLIGDLIALKMEPCPHCGRLGERIVRAPRRTGDLVKVRGVLINPGIVFDVVSADRAVREYQLLIRKERPGDSDSLDEMVLRLEAQEADHPRLAAEMPVRIQRAVMVRPRVEFAAPGEVHDPLKSVKVRRLVDERDQ</sequence>
<dbReference type="Gene3D" id="3.40.50.12780">
    <property type="entry name" value="N-terminal domain of ligase-like"/>
    <property type="match status" value="1"/>
</dbReference>
<dbReference type="PANTHER" id="PTHR43845:SF1">
    <property type="entry name" value="BLR5969 PROTEIN"/>
    <property type="match status" value="1"/>
</dbReference>
<evidence type="ECO:0000313" key="3">
    <source>
        <dbReference type="Proteomes" id="UP000782312"/>
    </source>
</evidence>
<dbReference type="AlphaFoldDB" id="A0A932HXB3"/>
<organism evidence="2 3">
    <name type="scientific">Tectimicrobiota bacterium</name>
    <dbReference type="NCBI Taxonomy" id="2528274"/>
    <lineage>
        <taxon>Bacteria</taxon>
        <taxon>Pseudomonadati</taxon>
        <taxon>Nitrospinota/Tectimicrobiota group</taxon>
        <taxon>Candidatus Tectimicrobiota</taxon>
    </lineage>
</organism>
<evidence type="ECO:0000259" key="1">
    <source>
        <dbReference type="Pfam" id="PF00501"/>
    </source>
</evidence>